<proteinExistence type="predicted"/>
<name>A0A9W4K014_9EURO</name>
<dbReference type="EMBL" id="CAJVPG010000444">
    <property type="protein sequence ID" value="CAG8421985.1"/>
    <property type="molecule type" value="Genomic_DNA"/>
</dbReference>
<gene>
    <name evidence="1" type="ORF">PSALAMII_LOCUS9981</name>
</gene>
<dbReference type="OrthoDB" id="244107at2759"/>
<accession>A0A9W4K014</accession>
<evidence type="ECO:0000313" key="1">
    <source>
        <dbReference type="EMBL" id="CAG8421985.1"/>
    </source>
</evidence>
<keyword evidence="2" id="KW-1185">Reference proteome</keyword>
<protein>
    <submittedName>
        <fullName evidence="1">Uncharacterized protein</fullName>
    </submittedName>
</protein>
<evidence type="ECO:0000313" key="2">
    <source>
        <dbReference type="Proteomes" id="UP001152649"/>
    </source>
</evidence>
<dbReference type="Proteomes" id="UP001152649">
    <property type="component" value="Unassembled WGS sequence"/>
</dbReference>
<comment type="caution">
    <text evidence="1">The sequence shown here is derived from an EMBL/GenBank/DDBJ whole genome shotgun (WGS) entry which is preliminary data.</text>
</comment>
<sequence length="186" mass="20519">MEIPMFLERFCDLAAIVDERATDAASSSLRSHNLDSFFPFTEKESSLICLKSALTISRGFETLLLTRPSPGHSPSMEVGKALMDDGMGGFLLPFFACSAMQSSYVLLMCYYRLRAALVSGDLATCYCLLNRPEADSEVQDVERLMREIRQGLESILGAMRGARMFEGVSDMSKEIHIACQSAIFGS</sequence>
<dbReference type="AlphaFoldDB" id="A0A9W4K014"/>
<organism evidence="1 2">
    <name type="scientific">Penicillium salamii</name>
    <dbReference type="NCBI Taxonomy" id="1612424"/>
    <lineage>
        <taxon>Eukaryota</taxon>
        <taxon>Fungi</taxon>
        <taxon>Dikarya</taxon>
        <taxon>Ascomycota</taxon>
        <taxon>Pezizomycotina</taxon>
        <taxon>Eurotiomycetes</taxon>
        <taxon>Eurotiomycetidae</taxon>
        <taxon>Eurotiales</taxon>
        <taxon>Aspergillaceae</taxon>
        <taxon>Penicillium</taxon>
    </lineage>
</organism>
<reference evidence="1" key="1">
    <citation type="submission" date="2021-07" db="EMBL/GenBank/DDBJ databases">
        <authorList>
            <person name="Branca A.L. A."/>
        </authorList>
    </citation>
    <scope>NUCLEOTIDE SEQUENCE</scope>
</reference>